<dbReference type="CDD" id="cd07067">
    <property type="entry name" value="HP_PGM_like"/>
    <property type="match status" value="1"/>
</dbReference>
<dbReference type="PANTHER" id="PTHR48100:SF59">
    <property type="entry name" value="ADENOSYLCOBALAMIN_ALPHA-RIBAZOLE PHOSPHATASE"/>
    <property type="match status" value="1"/>
</dbReference>
<evidence type="ECO:0000313" key="2">
    <source>
        <dbReference type="Proteomes" id="UP001589747"/>
    </source>
</evidence>
<proteinExistence type="predicted"/>
<gene>
    <name evidence="1" type="ORF">ACFFSY_30840</name>
</gene>
<dbReference type="SMART" id="SM00855">
    <property type="entry name" value="PGAM"/>
    <property type="match status" value="1"/>
</dbReference>
<dbReference type="SUPFAM" id="SSF53254">
    <property type="entry name" value="Phosphoglycerate mutase-like"/>
    <property type="match status" value="1"/>
</dbReference>
<dbReference type="PANTHER" id="PTHR48100">
    <property type="entry name" value="BROAD-SPECIFICITY PHOSPHATASE YOR283W-RELATED"/>
    <property type="match status" value="1"/>
</dbReference>
<accession>A0ABV5KYR6</accession>
<dbReference type="Proteomes" id="UP001589747">
    <property type="component" value="Unassembled WGS sequence"/>
</dbReference>
<name>A0ABV5KYR6_9BACL</name>
<comment type="caution">
    <text evidence="1">The sequence shown here is derived from an EMBL/GenBank/DDBJ whole genome shotgun (WGS) entry which is preliminary data.</text>
</comment>
<dbReference type="Gene3D" id="3.40.50.1240">
    <property type="entry name" value="Phosphoglycerate mutase-like"/>
    <property type="match status" value="1"/>
</dbReference>
<dbReference type="Pfam" id="PF00300">
    <property type="entry name" value="His_Phos_1"/>
    <property type="match status" value="1"/>
</dbReference>
<dbReference type="InterPro" id="IPR029033">
    <property type="entry name" value="His_PPase_superfam"/>
</dbReference>
<reference evidence="1 2" key="1">
    <citation type="submission" date="2024-09" db="EMBL/GenBank/DDBJ databases">
        <authorList>
            <person name="Sun Q."/>
            <person name="Mori K."/>
        </authorList>
    </citation>
    <scope>NUCLEOTIDE SEQUENCE [LARGE SCALE GENOMIC DNA]</scope>
    <source>
        <strain evidence="1 2">TISTR 2452</strain>
    </source>
</reference>
<evidence type="ECO:0000313" key="1">
    <source>
        <dbReference type="EMBL" id="MFB9330365.1"/>
    </source>
</evidence>
<organism evidence="1 2">
    <name type="scientific">Paenibacillus aurantiacus</name>
    <dbReference type="NCBI Taxonomy" id="1936118"/>
    <lineage>
        <taxon>Bacteria</taxon>
        <taxon>Bacillati</taxon>
        <taxon>Bacillota</taxon>
        <taxon>Bacilli</taxon>
        <taxon>Bacillales</taxon>
        <taxon>Paenibacillaceae</taxon>
        <taxon>Paenibacillus</taxon>
    </lineage>
</organism>
<sequence>MSDSTTTLTTYIYFVRHGQTQFSRELERAGSGAGLTEQGARDALRVAELLAGEGIDLIVSSPQHRARDTVAPLAERLGQEIALYDALKERAIGSLREDIPDEELRRAIARSFEDLDAALPEGETTRQARERAVPVVKQLLAEHAGRRIALGTHGNIMTILLHYFDARYGYAFWAGTSKPDIYRARFEGDRLAEVERLWKEAGESQPPSVTSERDRR</sequence>
<dbReference type="InterPro" id="IPR013078">
    <property type="entry name" value="His_Pase_superF_clade-1"/>
</dbReference>
<keyword evidence="2" id="KW-1185">Reference proteome</keyword>
<dbReference type="InterPro" id="IPR050275">
    <property type="entry name" value="PGM_Phosphatase"/>
</dbReference>
<dbReference type="EMBL" id="JBHMDO010000047">
    <property type="protein sequence ID" value="MFB9330365.1"/>
    <property type="molecule type" value="Genomic_DNA"/>
</dbReference>
<dbReference type="RefSeq" id="WP_377501480.1">
    <property type="nucleotide sequence ID" value="NZ_JBHMDO010000047.1"/>
</dbReference>
<protein>
    <submittedName>
        <fullName evidence="1">Histidine phosphatase family protein</fullName>
    </submittedName>
</protein>